<dbReference type="AlphaFoldDB" id="A0A328WWX8"/>
<feature type="transmembrane region" description="Helical" evidence="1">
    <location>
        <begin position="6"/>
        <end position="28"/>
    </location>
</feature>
<organism evidence="2 3">
    <name type="scientific">Flavobacterium lacus</name>
    <dbReference type="NCBI Taxonomy" id="1353778"/>
    <lineage>
        <taxon>Bacteria</taxon>
        <taxon>Pseudomonadati</taxon>
        <taxon>Bacteroidota</taxon>
        <taxon>Flavobacteriia</taxon>
        <taxon>Flavobacteriales</taxon>
        <taxon>Flavobacteriaceae</taxon>
        <taxon>Flavobacterium</taxon>
    </lineage>
</organism>
<evidence type="ECO:0000256" key="1">
    <source>
        <dbReference type="SAM" id="Phobius"/>
    </source>
</evidence>
<keyword evidence="3" id="KW-1185">Reference proteome</keyword>
<reference evidence="2 3" key="1">
    <citation type="submission" date="2018-06" db="EMBL/GenBank/DDBJ databases">
        <title>Genomic Encyclopedia of Type Strains, Phase III (KMG-III): the genomes of soil and plant-associated and newly described type strains.</title>
        <authorList>
            <person name="Whitman W."/>
        </authorList>
    </citation>
    <scope>NUCLEOTIDE SEQUENCE [LARGE SCALE GENOMIC DNA]</scope>
    <source>
        <strain evidence="2 3">CGMCC 1.12504</strain>
    </source>
</reference>
<keyword evidence="1" id="KW-0472">Membrane</keyword>
<name>A0A328WWX8_9FLAO</name>
<sequence length="271" mass="32569">MKFGEIIFYLVIALIALYFVSKYVKLFFMPSETEKEYQRKLEESLKDEFIIDPETGAKLTLAQAQSGHWIAHDNEFKIVPKNEIEKLLTEEEKKFEICKNYLKESIEYKKHKLTDKQIQVLEDTKILSKYDNWSYSDCFNLEYTDGLILLPAVEINDKTPIYFSNNYTEPQVLFWLKFDFDMGHYYLREKLNIEKFLDLIKKDDELQLKNYESFTIRKSNNVIKIIKILEKFENQERIEIEFMDNNLFVKNERLATLEEIKRLETIIKNLI</sequence>
<gene>
    <name evidence="2" type="ORF">B0I10_10783</name>
</gene>
<evidence type="ECO:0000313" key="3">
    <source>
        <dbReference type="Proteomes" id="UP000249518"/>
    </source>
</evidence>
<dbReference type="Proteomes" id="UP000249518">
    <property type="component" value="Unassembled WGS sequence"/>
</dbReference>
<comment type="caution">
    <text evidence="2">The sequence shown here is derived from an EMBL/GenBank/DDBJ whole genome shotgun (WGS) entry which is preliminary data.</text>
</comment>
<keyword evidence="1" id="KW-0812">Transmembrane</keyword>
<evidence type="ECO:0000313" key="2">
    <source>
        <dbReference type="EMBL" id="RAR47808.1"/>
    </source>
</evidence>
<dbReference type="OrthoDB" id="1353214at2"/>
<dbReference type="RefSeq" id="WP_146740327.1">
    <property type="nucleotide sequence ID" value="NZ_QLSV01000007.1"/>
</dbReference>
<accession>A0A328WWX8</accession>
<keyword evidence="1" id="KW-1133">Transmembrane helix</keyword>
<protein>
    <submittedName>
        <fullName evidence="2">Uncharacterized protein</fullName>
    </submittedName>
</protein>
<proteinExistence type="predicted"/>
<dbReference type="EMBL" id="QLSV01000007">
    <property type="protein sequence ID" value="RAR47808.1"/>
    <property type="molecule type" value="Genomic_DNA"/>
</dbReference>